<evidence type="ECO:0000313" key="1">
    <source>
        <dbReference type="EMBL" id="GAA51195.1"/>
    </source>
</evidence>
<reference key="2">
    <citation type="submission" date="2011-10" db="EMBL/GenBank/DDBJ databases">
        <title>The genome and transcriptome sequence of Clonorchis sinensis provide insights into the carcinogenic liver fluke.</title>
        <authorList>
            <person name="Wang X."/>
            <person name="Huang Y."/>
            <person name="Chen W."/>
            <person name="Liu H."/>
            <person name="Guo L."/>
            <person name="Chen Y."/>
            <person name="Luo F."/>
            <person name="Zhou W."/>
            <person name="Sun J."/>
            <person name="Mao Q."/>
            <person name="Liang P."/>
            <person name="Zhou C."/>
            <person name="Tian Y."/>
            <person name="Men J."/>
            <person name="Lv X."/>
            <person name="Huang L."/>
            <person name="Zhou J."/>
            <person name="Hu Y."/>
            <person name="Li R."/>
            <person name="Zhang F."/>
            <person name="Lei H."/>
            <person name="Li X."/>
            <person name="Hu X."/>
            <person name="Liang C."/>
            <person name="Xu J."/>
            <person name="Wu Z."/>
            <person name="Yu X."/>
        </authorList>
    </citation>
    <scope>NUCLEOTIDE SEQUENCE</scope>
    <source>
        <strain>Henan</strain>
    </source>
</reference>
<gene>
    <name evidence="1" type="ORF">CLF_105704</name>
</gene>
<dbReference type="EMBL" id="DF143123">
    <property type="protein sequence ID" value="GAA51195.1"/>
    <property type="molecule type" value="Genomic_DNA"/>
</dbReference>
<reference evidence="1" key="1">
    <citation type="journal article" date="2011" name="Genome Biol.">
        <title>The draft genome of the carcinogenic human liver fluke Clonorchis sinensis.</title>
        <authorList>
            <person name="Wang X."/>
            <person name="Chen W."/>
            <person name="Huang Y."/>
            <person name="Sun J."/>
            <person name="Men J."/>
            <person name="Liu H."/>
            <person name="Luo F."/>
            <person name="Guo L."/>
            <person name="Lv X."/>
            <person name="Deng C."/>
            <person name="Zhou C."/>
            <person name="Fan Y."/>
            <person name="Li X."/>
            <person name="Huang L."/>
            <person name="Hu Y."/>
            <person name="Liang C."/>
            <person name="Hu X."/>
            <person name="Xu J."/>
            <person name="Yu X."/>
        </authorList>
    </citation>
    <scope>NUCLEOTIDE SEQUENCE [LARGE SCALE GENOMIC DNA]</scope>
    <source>
        <strain evidence="1">Henan</strain>
    </source>
</reference>
<keyword evidence="2" id="KW-1185">Reference proteome</keyword>
<dbReference type="Proteomes" id="UP000008909">
    <property type="component" value="Unassembled WGS sequence"/>
</dbReference>
<evidence type="ECO:0000313" key="2">
    <source>
        <dbReference type="Proteomes" id="UP000008909"/>
    </source>
</evidence>
<organism evidence="1 2">
    <name type="scientific">Clonorchis sinensis</name>
    <name type="common">Chinese liver fluke</name>
    <dbReference type="NCBI Taxonomy" id="79923"/>
    <lineage>
        <taxon>Eukaryota</taxon>
        <taxon>Metazoa</taxon>
        <taxon>Spiralia</taxon>
        <taxon>Lophotrochozoa</taxon>
        <taxon>Platyhelminthes</taxon>
        <taxon>Trematoda</taxon>
        <taxon>Digenea</taxon>
        <taxon>Opisthorchiida</taxon>
        <taxon>Opisthorchiata</taxon>
        <taxon>Opisthorchiidae</taxon>
        <taxon>Clonorchis</taxon>
    </lineage>
</organism>
<protein>
    <submittedName>
        <fullName evidence="1">Uncharacterized protein</fullName>
    </submittedName>
</protein>
<dbReference type="AlphaFoldDB" id="G7YE11"/>
<accession>G7YE11</accession>
<proteinExistence type="predicted"/>
<name>G7YE11_CLOSI</name>
<sequence>MFHLNPNWTACYKYTHLQINLIFTTDSSESLVYDVLQLNVLHTGHFMFQLVRYSRYRSIFSQRKLLTLDVTLRTCQNGSTVHTVYTRYLRQLYEQSSVRRSKQVMKFCVILQTEMSKSICQRLAN</sequence>